<proteinExistence type="predicted"/>
<dbReference type="EMBL" id="BOPO01000055">
    <property type="protein sequence ID" value="GIL28186.1"/>
    <property type="molecule type" value="Genomic_DNA"/>
</dbReference>
<accession>A0A8J4ABB8</accession>
<organism evidence="2 3">
    <name type="scientific">Actinocatenispora comari</name>
    <dbReference type="NCBI Taxonomy" id="2807577"/>
    <lineage>
        <taxon>Bacteria</taxon>
        <taxon>Bacillati</taxon>
        <taxon>Actinomycetota</taxon>
        <taxon>Actinomycetes</taxon>
        <taxon>Micromonosporales</taxon>
        <taxon>Micromonosporaceae</taxon>
        <taxon>Actinocatenispora</taxon>
    </lineage>
</organism>
<gene>
    <name evidence="2" type="ORF">NUM_34400</name>
</gene>
<evidence type="ECO:0000313" key="2">
    <source>
        <dbReference type="EMBL" id="GIL28186.1"/>
    </source>
</evidence>
<feature type="region of interest" description="Disordered" evidence="1">
    <location>
        <begin position="1"/>
        <end position="40"/>
    </location>
</feature>
<dbReference type="Proteomes" id="UP000614996">
    <property type="component" value="Unassembled WGS sequence"/>
</dbReference>
<comment type="caution">
    <text evidence="2">The sequence shown here is derived from an EMBL/GenBank/DDBJ whole genome shotgun (WGS) entry which is preliminary data.</text>
</comment>
<name>A0A8J4ABB8_9ACTN</name>
<reference evidence="3" key="1">
    <citation type="journal article" date="2021" name="Int. J. Syst. Evol. Microbiol.">
        <title>Actinocatenispora comari sp. nov., an endophytic actinomycete isolated from aerial parts of Comarum salesowianum.</title>
        <authorList>
            <person name="Oyunbileg N."/>
            <person name="Iizaka Y."/>
            <person name="Hamada M."/>
            <person name="Davaapurev B.O."/>
            <person name="Fukumoto A."/>
            <person name="Tsetseg B."/>
            <person name="Kato F."/>
            <person name="Tamura T."/>
            <person name="Batkhuu J."/>
            <person name="Anzai Y."/>
        </authorList>
    </citation>
    <scope>NUCLEOTIDE SEQUENCE [LARGE SCALE GENOMIC DNA]</scope>
    <source>
        <strain evidence="3">NUM-2625</strain>
    </source>
</reference>
<keyword evidence="3" id="KW-1185">Reference proteome</keyword>
<sequence>MADGRAAQTAVRHSSYRSATSSRDAPERVAVPVEPFQPEAFGPQRRAAPVFDALRLADQGGMPIAFGTDLLGATAVIQAGQVRRA</sequence>
<evidence type="ECO:0000313" key="3">
    <source>
        <dbReference type="Proteomes" id="UP000614996"/>
    </source>
</evidence>
<protein>
    <submittedName>
        <fullName evidence="2">Uncharacterized protein</fullName>
    </submittedName>
</protein>
<dbReference type="AlphaFoldDB" id="A0A8J4ABB8"/>
<evidence type="ECO:0000256" key="1">
    <source>
        <dbReference type="SAM" id="MobiDB-lite"/>
    </source>
</evidence>